<dbReference type="PANTHER" id="PTHR10334">
    <property type="entry name" value="CYSTEINE-RICH SECRETORY PROTEIN-RELATED"/>
    <property type="match status" value="1"/>
</dbReference>
<dbReference type="AlphaFoldDB" id="A0A2G9TR39"/>
<evidence type="ECO:0000313" key="3">
    <source>
        <dbReference type="Proteomes" id="UP000230423"/>
    </source>
</evidence>
<evidence type="ECO:0000259" key="1">
    <source>
        <dbReference type="SMART" id="SM00198"/>
    </source>
</evidence>
<dbReference type="Pfam" id="PF00188">
    <property type="entry name" value="CAP"/>
    <property type="match status" value="3"/>
</dbReference>
<dbReference type="CDD" id="cd05380">
    <property type="entry name" value="CAP_euk"/>
    <property type="match status" value="3"/>
</dbReference>
<dbReference type="SMART" id="SM00198">
    <property type="entry name" value="SCP"/>
    <property type="match status" value="3"/>
</dbReference>
<feature type="domain" description="SCP" evidence="1">
    <location>
        <begin position="378"/>
        <end position="529"/>
    </location>
</feature>
<dbReference type="InterPro" id="IPR018244">
    <property type="entry name" value="Allrgn_V5/Tpx1_CS"/>
</dbReference>
<name>A0A2G9TR39_TELCI</name>
<feature type="domain" description="SCP" evidence="1">
    <location>
        <begin position="184"/>
        <end position="336"/>
    </location>
</feature>
<accession>A0A2G9TR39</accession>
<dbReference type="InterPro" id="IPR014044">
    <property type="entry name" value="CAP_dom"/>
</dbReference>
<dbReference type="SUPFAM" id="SSF55797">
    <property type="entry name" value="PR-1-like"/>
    <property type="match status" value="3"/>
</dbReference>
<gene>
    <name evidence="2" type="ORF">TELCIR_18036</name>
</gene>
<dbReference type="PRINTS" id="PR00837">
    <property type="entry name" value="V5TPXLIKE"/>
</dbReference>
<dbReference type="Gene3D" id="3.40.33.10">
    <property type="entry name" value="CAP"/>
    <property type="match status" value="3"/>
</dbReference>
<proteinExistence type="predicted"/>
<organism evidence="2 3">
    <name type="scientific">Teladorsagia circumcincta</name>
    <name type="common">Brown stomach worm</name>
    <name type="synonym">Ostertagia circumcincta</name>
    <dbReference type="NCBI Taxonomy" id="45464"/>
    <lineage>
        <taxon>Eukaryota</taxon>
        <taxon>Metazoa</taxon>
        <taxon>Ecdysozoa</taxon>
        <taxon>Nematoda</taxon>
        <taxon>Chromadorea</taxon>
        <taxon>Rhabditida</taxon>
        <taxon>Rhabditina</taxon>
        <taxon>Rhabditomorpha</taxon>
        <taxon>Strongyloidea</taxon>
        <taxon>Trichostrongylidae</taxon>
        <taxon>Teladorsagia</taxon>
    </lineage>
</organism>
<evidence type="ECO:0000313" key="2">
    <source>
        <dbReference type="EMBL" id="PIO60466.1"/>
    </source>
</evidence>
<sequence length="529" mass="59311">MTDEVRQIFVDKHNEYRSLIAKGLATNKVGGFAPKAARMFKVIYDCDVEQTMANWAKTCQTWQAPSKDRNGYGQNRFSIRPIEHNKTIVAIKAVDNWFSQLAQIGVPQENVLNLNVFYRGVWYYTQLAWQWSYKIGCAIQDCSTFTYAGCEYNPSGNILGSMIYEIGEPCKVDADCKCTGCTCSVDEALCVQPSMIAKGLAKDPVGGFAPKAARMMKMIYDCDVEQTMMEWAKTCQTWQAPSSARKGYGQNRFSIRPIEPNKTIVAEKAVNNWFSQLAQKGVPQENMLNLNVFYRGVWYYTQLAWQWSYQLGCAVVDCNGFTYAGCEYNPSGNFLGSMIYEIGEPCKTDADCKCEGCGCSPEEALCVPGVIPIKPVYWVPPEKIDYHIFPRSLIAKGQAKNKTGYAPKAARMLKMSYDCDAEASVMSWIKNCIFKHNPGKDRPGYGQSLWSGSGSIFKANMTQLAVWSVHSWFNELASHGVSKDNILHFQGFESIGHYTALAWQNSHRVGCGVVYCKGWVITGCEYNPP</sequence>
<dbReference type="InterPro" id="IPR001283">
    <property type="entry name" value="CRISP-related"/>
</dbReference>
<dbReference type="PROSITE" id="PS01009">
    <property type="entry name" value="CRISP_1"/>
    <property type="match status" value="1"/>
</dbReference>
<dbReference type="GO" id="GO:0005576">
    <property type="term" value="C:extracellular region"/>
    <property type="evidence" value="ECO:0007669"/>
    <property type="project" value="InterPro"/>
</dbReference>
<dbReference type="EMBL" id="KZ355415">
    <property type="protein sequence ID" value="PIO60466.1"/>
    <property type="molecule type" value="Genomic_DNA"/>
</dbReference>
<dbReference type="InterPro" id="IPR035940">
    <property type="entry name" value="CAP_sf"/>
</dbReference>
<feature type="domain" description="SCP" evidence="1">
    <location>
        <begin position="4"/>
        <end position="160"/>
    </location>
</feature>
<dbReference type="Proteomes" id="UP000230423">
    <property type="component" value="Unassembled WGS sequence"/>
</dbReference>
<reference evidence="2 3" key="1">
    <citation type="submission" date="2015-09" db="EMBL/GenBank/DDBJ databases">
        <title>Draft genome of the parasitic nematode Teladorsagia circumcincta isolate WARC Sus (inbred).</title>
        <authorList>
            <person name="Mitreva M."/>
        </authorList>
    </citation>
    <scope>NUCLEOTIDE SEQUENCE [LARGE SCALE GENOMIC DNA]</scope>
    <source>
        <strain evidence="2 3">S</strain>
    </source>
</reference>
<dbReference type="OrthoDB" id="5874910at2759"/>
<protein>
    <submittedName>
        <fullName evidence="2">SCP-like protein</fullName>
    </submittedName>
</protein>
<keyword evidence="3" id="KW-1185">Reference proteome</keyword>